<organism evidence="8 9">
    <name type="scientific">Jiangella alkaliphila</name>
    <dbReference type="NCBI Taxonomy" id="419479"/>
    <lineage>
        <taxon>Bacteria</taxon>
        <taxon>Bacillati</taxon>
        <taxon>Actinomycetota</taxon>
        <taxon>Actinomycetes</taxon>
        <taxon>Jiangellales</taxon>
        <taxon>Jiangellaceae</taxon>
        <taxon>Jiangella</taxon>
    </lineage>
</organism>
<dbReference type="SUPFAM" id="SSF82861">
    <property type="entry name" value="Mechanosensitive channel protein MscS (YggB), transmembrane region"/>
    <property type="match status" value="1"/>
</dbReference>
<accession>A0A1H2LCZ2</accession>
<dbReference type="InterPro" id="IPR011014">
    <property type="entry name" value="MscS_channel_TM-2"/>
</dbReference>
<keyword evidence="5 6" id="KW-0472">Membrane</keyword>
<dbReference type="Proteomes" id="UP000182977">
    <property type="component" value="Chromosome I"/>
</dbReference>
<dbReference type="Pfam" id="PF00924">
    <property type="entry name" value="MS_channel_2nd"/>
    <property type="match status" value="1"/>
</dbReference>
<comment type="similarity">
    <text evidence="2">Belongs to the MscS (TC 1.A.23) family.</text>
</comment>
<feature type="transmembrane region" description="Helical" evidence="6">
    <location>
        <begin position="80"/>
        <end position="99"/>
    </location>
</feature>
<dbReference type="AlphaFoldDB" id="A0A1H2LCZ2"/>
<feature type="transmembrane region" description="Helical" evidence="6">
    <location>
        <begin position="52"/>
        <end position="73"/>
    </location>
</feature>
<proteinExistence type="inferred from homology"/>
<dbReference type="Gene3D" id="1.10.287.1260">
    <property type="match status" value="1"/>
</dbReference>
<feature type="transmembrane region" description="Helical" evidence="6">
    <location>
        <begin position="12"/>
        <end position="32"/>
    </location>
</feature>
<dbReference type="InterPro" id="IPR045275">
    <property type="entry name" value="MscS_archaea/bacteria_type"/>
</dbReference>
<evidence type="ECO:0000256" key="2">
    <source>
        <dbReference type="ARBA" id="ARBA00008017"/>
    </source>
</evidence>
<dbReference type="Gene3D" id="2.30.30.60">
    <property type="match status" value="1"/>
</dbReference>
<sequence>MRDFFSGLSLTGWDAVLALVFVVGAWFVARYARRGADRVLAQVNVPDDWRDLGASVTGYVVIFLGVGVALGFLGASIQPVLAVVILVAAVAFLALRGIADNVAAGVIIQTRRPVRLDDLIEALDFTGRVRELNSRSVIIETSDGRTVHLPNRKLLDNPLVNHTAAGRHASAIQVRIGGPHRADAAERVAEALSRLPSVLAEPAPTVLVSAVEADRTTMTATCWHDPHVGATVTSAAVVAISERLADLGMPVSVVAPPAPPALVSPAEV</sequence>
<evidence type="ECO:0000256" key="4">
    <source>
        <dbReference type="ARBA" id="ARBA00022989"/>
    </source>
</evidence>
<evidence type="ECO:0000256" key="6">
    <source>
        <dbReference type="SAM" id="Phobius"/>
    </source>
</evidence>
<protein>
    <submittedName>
        <fullName evidence="8">Mechanosensitive ion channel</fullName>
    </submittedName>
</protein>
<dbReference type="InterPro" id="IPR010920">
    <property type="entry name" value="LSM_dom_sf"/>
</dbReference>
<dbReference type="InterPro" id="IPR006685">
    <property type="entry name" value="MscS_channel_2nd"/>
</dbReference>
<dbReference type="SUPFAM" id="SSF50182">
    <property type="entry name" value="Sm-like ribonucleoproteins"/>
    <property type="match status" value="1"/>
</dbReference>
<keyword evidence="3 6" id="KW-0812">Transmembrane</keyword>
<dbReference type="GO" id="GO:0016020">
    <property type="term" value="C:membrane"/>
    <property type="evidence" value="ECO:0007669"/>
    <property type="project" value="UniProtKB-SubCell"/>
</dbReference>
<dbReference type="OrthoDB" id="5069510at2"/>
<keyword evidence="9" id="KW-1185">Reference proteome</keyword>
<evidence type="ECO:0000259" key="7">
    <source>
        <dbReference type="Pfam" id="PF00924"/>
    </source>
</evidence>
<evidence type="ECO:0000256" key="5">
    <source>
        <dbReference type="ARBA" id="ARBA00023136"/>
    </source>
</evidence>
<gene>
    <name evidence="8" type="ORF">SAMN04488563_5861</name>
</gene>
<evidence type="ECO:0000256" key="3">
    <source>
        <dbReference type="ARBA" id="ARBA00022692"/>
    </source>
</evidence>
<evidence type="ECO:0000313" key="8">
    <source>
        <dbReference type="EMBL" id="SDU78799.1"/>
    </source>
</evidence>
<evidence type="ECO:0000256" key="1">
    <source>
        <dbReference type="ARBA" id="ARBA00004141"/>
    </source>
</evidence>
<dbReference type="PANTHER" id="PTHR30221">
    <property type="entry name" value="SMALL-CONDUCTANCE MECHANOSENSITIVE CHANNEL"/>
    <property type="match status" value="1"/>
</dbReference>
<comment type="subcellular location">
    <subcellularLocation>
        <location evidence="1">Membrane</location>
        <topology evidence="1">Multi-pass membrane protein</topology>
    </subcellularLocation>
</comment>
<dbReference type="GO" id="GO:0008381">
    <property type="term" value="F:mechanosensitive monoatomic ion channel activity"/>
    <property type="evidence" value="ECO:0007669"/>
    <property type="project" value="InterPro"/>
</dbReference>
<keyword evidence="4 6" id="KW-1133">Transmembrane helix</keyword>
<dbReference type="RefSeq" id="WP_046770725.1">
    <property type="nucleotide sequence ID" value="NZ_LBMC01000032.1"/>
</dbReference>
<dbReference type="PANTHER" id="PTHR30221:SF1">
    <property type="entry name" value="SMALL-CONDUCTANCE MECHANOSENSITIVE CHANNEL"/>
    <property type="match status" value="1"/>
</dbReference>
<evidence type="ECO:0000313" key="9">
    <source>
        <dbReference type="Proteomes" id="UP000182977"/>
    </source>
</evidence>
<dbReference type="EMBL" id="LT629791">
    <property type="protein sequence ID" value="SDU78799.1"/>
    <property type="molecule type" value="Genomic_DNA"/>
</dbReference>
<dbReference type="InterPro" id="IPR023408">
    <property type="entry name" value="MscS_beta-dom_sf"/>
</dbReference>
<reference evidence="9" key="1">
    <citation type="submission" date="2016-10" db="EMBL/GenBank/DDBJ databases">
        <authorList>
            <person name="Varghese N."/>
            <person name="Submissions S."/>
        </authorList>
    </citation>
    <scope>NUCLEOTIDE SEQUENCE [LARGE SCALE GENOMIC DNA]</scope>
    <source>
        <strain evidence="9">DSM 45079</strain>
    </source>
</reference>
<name>A0A1H2LCZ2_9ACTN</name>
<feature type="domain" description="Mechanosensitive ion channel MscS" evidence="7">
    <location>
        <begin position="98"/>
        <end position="163"/>
    </location>
</feature>